<organism evidence="1 2">
    <name type="scientific">Solibaculum mannosilyticum</name>
    <dbReference type="NCBI Taxonomy" id="2780922"/>
    <lineage>
        <taxon>Bacteria</taxon>
        <taxon>Bacillati</taxon>
        <taxon>Bacillota</taxon>
        <taxon>Clostridia</taxon>
        <taxon>Eubacteriales</taxon>
        <taxon>Oscillospiraceae</taxon>
        <taxon>Solibaculum</taxon>
    </lineage>
</organism>
<dbReference type="RefSeq" id="WP_215532844.1">
    <property type="nucleotide sequence ID" value="NZ_AP023321.1"/>
</dbReference>
<dbReference type="InterPro" id="IPR005077">
    <property type="entry name" value="Peptidase_C11"/>
</dbReference>
<dbReference type="KEGG" id="sman:C12CBH8_13350"/>
<dbReference type="Gene3D" id="3.40.50.11970">
    <property type="match status" value="1"/>
</dbReference>
<dbReference type="AlphaFoldDB" id="A0A7I8D1R1"/>
<sequence>MIKRFLALGIAIALVGVVLGGCIRQKQEEAQLVNAVPMGDKGTYSLFLYLCGSDLETKQGAAGKNLDEILKADLPENVQVVVQTGGAEKWRSHDIPSDCLNRYLVEDGRLTLLETLPQASMGDGGTLRDFLQYGVEHYPAEKMCVILWDHGSGSIDGVANDQNFDFDSLTLAEIELALEDVSQTMTDKFEFFGLDACLMANYETAHMLSPYARFMVASEEIEPSGGWDYDVLLAAMADQSSSGREIGKAICDGYYEKCREKGQEDTATLSVIDLESMDELQTAFDEMAGEMYQDSIEPMGIQAIARSAYNAQKFGGTSGGEGYSNLIDLGHFADNAGNLSTAQSVLEALDKAVVYQVTGAQKDRSQGLSFYYPSYPDEDQRKRYCEEVCPSEDYRRYLEQAYTDIPEDPIQFTDRGSIREDGSFQIQLASSSQNYILSVSYGLMEYEVEQKDGSTMLTATLLGEDNDMVGEKNLTIHSNFRGVWVTLNGCKLYATMVEDNEEYTIFTAPIVLNGKPTNLRFAFLWDQTTEEGGTYKILGAWNGIDPVTGMSDKGITELRPTDDIQTLTYRQTVEVTEDGDVFYSEEERCLQQVPGGEYTITEEPLEKQDYAYQMVVTDIFGGRHTSYLAKMHMIKTPQELEQNPVEEGQYAAEAESVMETTDTLLE</sequence>
<evidence type="ECO:0008006" key="3">
    <source>
        <dbReference type="Google" id="ProtNLM"/>
    </source>
</evidence>
<dbReference type="PROSITE" id="PS51257">
    <property type="entry name" value="PROKAR_LIPOPROTEIN"/>
    <property type="match status" value="1"/>
</dbReference>
<evidence type="ECO:0000313" key="2">
    <source>
        <dbReference type="Proteomes" id="UP000593890"/>
    </source>
</evidence>
<evidence type="ECO:0000313" key="1">
    <source>
        <dbReference type="EMBL" id="BCI60696.1"/>
    </source>
</evidence>
<accession>A0A7I8D1R1</accession>
<keyword evidence="2" id="KW-1185">Reference proteome</keyword>
<proteinExistence type="predicted"/>
<name>A0A7I8D1R1_9FIRM</name>
<dbReference type="PANTHER" id="PTHR37835:SF1">
    <property type="entry name" value="ALPHA-CLOSTRIPAIN"/>
    <property type="match status" value="1"/>
</dbReference>
<dbReference type="Proteomes" id="UP000593890">
    <property type="component" value="Chromosome"/>
</dbReference>
<protein>
    <recommendedName>
        <fullName evidence="3">Clostripain</fullName>
    </recommendedName>
</protein>
<dbReference type="Pfam" id="PF03415">
    <property type="entry name" value="Peptidase_C11"/>
    <property type="match status" value="1"/>
</dbReference>
<dbReference type="PANTHER" id="PTHR37835">
    <property type="entry name" value="ALPHA-CLOSTRIPAIN"/>
    <property type="match status" value="1"/>
</dbReference>
<reference evidence="2" key="1">
    <citation type="submission" date="2020-07" db="EMBL/GenBank/DDBJ databases">
        <title>Complete genome sequencing of Clostridia bacterium strain 12CBH8.</title>
        <authorList>
            <person name="Sakamoto M."/>
            <person name="Murakami T."/>
            <person name="Mori H."/>
        </authorList>
    </citation>
    <scope>NUCLEOTIDE SEQUENCE [LARGE SCALE GENOMIC DNA]</scope>
    <source>
        <strain evidence="2">12CBH8</strain>
    </source>
</reference>
<gene>
    <name evidence="1" type="ORF">C12CBH8_13350</name>
</gene>
<dbReference type="EMBL" id="AP023321">
    <property type="protein sequence ID" value="BCI60696.1"/>
    <property type="molecule type" value="Genomic_DNA"/>
</dbReference>